<feature type="transmembrane region" description="Helical" evidence="5">
    <location>
        <begin position="249"/>
        <end position="268"/>
    </location>
</feature>
<name>A0A9P6NEZ1_9BASI</name>
<feature type="transmembrane region" description="Helical" evidence="5">
    <location>
        <begin position="16"/>
        <end position="40"/>
    </location>
</feature>
<evidence type="ECO:0000256" key="3">
    <source>
        <dbReference type="ARBA" id="ARBA00022989"/>
    </source>
</evidence>
<keyword evidence="7" id="KW-1185">Reference proteome</keyword>
<dbReference type="OrthoDB" id="100006at2759"/>
<feature type="transmembrane region" description="Helical" evidence="5">
    <location>
        <begin position="196"/>
        <end position="217"/>
    </location>
</feature>
<dbReference type="Gene3D" id="1.20.1070.10">
    <property type="entry name" value="Rhodopsin 7-helix transmembrane proteins"/>
    <property type="match status" value="1"/>
</dbReference>
<feature type="transmembrane region" description="Helical" evidence="5">
    <location>
        <begin position="280"/>
        <end position="301"/>
    </location>
</feature>
<evidence type="ECO:0008006" key="8">
    <source>
        <dbReference type="Google" id="ProtNLM"/>
    </source>
</evidence>
<evidence type="ECO:0000256" key="2">
    <source>
        <dbReference type="ARBA" id="ARBA00022692"/>
    </source>
</evidence>
<dbReference type="GO" id="GO:0004930">
    <property type="term" value="F:G protein-coupled receptor activity"/>
    <property type="evidence" value="ECO:0007669"/>
    <property type="project" value="TreeGrafter"/>
</dbReference>
<dbReference type="PANTHER" id="PTHR23112">
    <property type="entry name" value="G PROTEIN-COUPLED RECEPTOR 157-RELATED"/>
    <property type="match status" value="1"/>
</dbReference>
<proteinExistence type="predicted"/>
<accession>A0A9P6NEZ1</accession>
<dbReference type="AlphaFoldDB" id="A0A9P6NEZ1"/>
<keyword evidence="2 5" id="KW-0812">Transmembrane</keyword>
<evidence type="ECO:0000256" key="4">
    <source>
        <dbReference type="ARBA" id="ARBA00023136"/>
    </source>
</evidence>
<dbReference type="Pfam" id="PF05462">
    <property type="entry name" value="Dicty_CAR"/>
    <property type="match status" value="1"/>
</dbReference>
<organism evidence="6 7">
    <name type="scientific">Cronartium quercuum f. sp. fusiforme G11</name>
    <dbReference type="NCBI Taxonomy" id="708437"/>
    <lineage>
        <taxon>Eukaryota</taxon>
        <taxon>Fungi</taxon>
        <taxon>Dikarya</taxon>
        <taxon>Basidiomycota</taxon>
        <taxon>Pucciniomycotina</taxon>
        <taxon>Pucciniomycetes</taxon>
        <taxon>Pucciniales</taxon>
        <taxon>Coleosporiaceae</taxon>
        <taxon>Cronartium</taxon>
    </lineage>
</organism>
<dbReference type="PANTHER" id="PTHR23112:SF37">
    <property type="entry name" value="G PROTEIN-COUPLED RECEPTOR GPR1"/>
    <property type="match status" value="1"/>
</dbReference>
<dbReference type="Proteomes" id="UP000886653">
    <property type="component" value="Unassembled WGS sequence"/>
</dbReference>
<sequence>MEQSITTDLSSHQAGIAIVAVAAQFSFLATSFLILMLSYYRLRIWDPKSKHVICSEEFCVKFLRSQFAILFFDLLLSDWVQAIGFSLNFAHIGKHTINNSPVCATQGVLIQVGDTSGAFATFLIAVHTFIVLVIRSPPTTTVLLSLVATKWVVAIVLTLIGPLFFVTDVLGPFYAPAGGWCWISGSYSWARLYLHYIWLFVAGIASAVIYGLTFVTLRRRIRSHLRQQSSATTDRSTDMTSMENAARKMLVYPLCYLFLTLPLAIYRIAGISGHPWKLDAQLVCGSIFTLAGFVDAIVFCWTRNLFSAISRDRSRPSISSGSTSLGTATSAAAAAEKVSVSMEPYPEQKPAGFKSMIQGGSAHQFMPAKYSLATIDLNSFDEASP</sequence>
<protein>
    <recommendedName>
        <fullName evidence="8">Glucose receptor Git3 N-terminal domain-containing protein</fullName>
    </recommendedName>
</protein>
<gene>
    <name evidence="6" type="ORF">CROQUDRAFT_97158</name>
</gene>
<feature type="transmembrane region" description="Helical" evidence="5">
    <location>
        <begin position="117"/>
        <end position="136"/>
    </location>
</feature>
<evidence type="ECO:0000256" key="1">
    <source>
        <dbReference type="ARBA" id="ARBA00004141"/>
    </source>
</evidence>
<dbReference type="SUPFAM" id="SSF81321">
    <property type="entry name" value="Family A G protein-coupled receptor-like"/>
    <property type="match status" value="1"/>
</dbReference>
<reference evidence="6" key="1">
    <citation type="submission" date="2013-11" db="EMBL/GenBank/DDBJ databases">
        <title>Genome sequence of the fusiform rust pathogen reveals effectors for host alternation and coevolution with pine.</title>
        <authorList>
            <consortium name="DOE Joint Genome Institute"/>
            <person name="Smith K."/>
            <person name="Pendleton A."/>
            <person name="Kubisiak T."/>
            <person name="Anderson C."/>
            <person name="Salamov A."/>
            <person name="Aerts A."/>
            <person name="Riley R."/>
            <person name="Clum A."/>
            <person name="Lindquist E."/>
            <person name="Ence D."/>
            <person name="Campbell M."/>
            <person name="Kronenberg Z."/>
            <person name="Feau N."/>
            <person name="Dhillon B."/>
            <person name="Hamelin R."/>
            <person name="Burleigh J."/>
            <person name="Smith J."/>
            <person name="Yandell M."/>
            <person name="Nelson C."/>
            <person name="Grigoriev I."/>
            <person name="Davis J."/>
        </authorList>
    </citation>
    <scope>NUCLEOTIDE SEQUENCE</scope>
    <source>
        <strain evidence="6">G11</strain>
    </source>
</reference>
<dbReference type="GO" id="GO:0007189">
    <property type="term" value="P:adenylate cyclase-activating G protein-coupled receptor signaling pathway"/>
    <property type="evidence" value="ECO:0007669"/>
    <property type="project" value="TreeGrafter"/>
</dbReference>
<dbReference type="EMBL" id="MU167338">
    <property type="protein sequence ID" value="KAG0142788.1"/>
    <property type="molecule type" value="Genomic_DNA"/>
</dbReference>
<keyword evidence="3 5" id="KW-1133">Transmembrane helix</keyword>
<comment type="caution">
    <text evidence="6">The sequence shown here is derived from an EMBL/GenBank/DDBJ whole genome shotgun (WGS) entry which is preliminary data.</text>
</comment>
<feature type="transmembrane region" description="Helical" evidence="5">
    <location>
        <begin position="142"/>
        <end position="166"/>
    </location>
</feature>
<evidence type="ECO:0000313" key="7">
    <source>
        <dbReference type="Proteomes" id="UP000886653"/>
    </source>
</evidence>
<evidence type="ECO:0000313" key="6">
    <source>
        <dbReference type="EMBL" id="KAG0142788.1"/>
    </source>
</evidence>
<evidence type="ECO:0000256" key="5">
    <source>
        <dbReference type="SAM" id="Phobius"/>
    </source>
</evidence>
<comment type="subcellular location">
    <subcellularLocation>
        <location evidence="1">Membrane</location>
        <topology evidence="1">Multi-pass membrane protein</topology>
    </subcellularLocation>
</comment>
<keyword evidence="4 5" id="KW-0472">Membrane</keyword>
<dbReference type="GO" id="GO:0005886">
    <property type="term" value="C:plasma membrane"/>
    <property type="evidence" value="ECO:0007669"/>
    <property type="project" value="TreeGrafter"/>
</dbReference>